<accession>Q0WLU9</accession>
<sequence>MWKTILKYREIPRIGRRLYTTSLTIGRESCRRILSSLCFAGNGTHHMAGTK</sequence>
<protein>
    <submittedName>
        <fullName evidence="1">Uncharacterized protein</fullName>
    </submittedName>
</protein>
<evidence type="ECO:0000313" key="1">
    <source>
        <dbReference type="EMBL" id="BAF01908.1"/>
    </source>
</evidence>
<organism evidence="1">
    <name type="scientific">Arabidopsis thaliana</name>
    <name type="common">Mouse-ear cress</name>
    <dbReference type="NCBI Taxonomy" id="3702"/>
    <lineage>
        <taxon>Eukaryota</taxon>
        <taxon>Viridiplantae</taxon>
        <taxon>Streptophyta</taxon>
        <taxon>Embryophyta</taxon>
        <taxon>Tracheophyta</taxon>
        <taxon>Spermatophyta</taxon>
        <taxon>Magnoliopsida</taxon>
        <taxon>eudicotyledons</taxon>
        <taxon>Gunneridae</taxon>
        <taxon>Pentapetalae</taxon>
        <taxon>rosids</taxon>
        <taxon>malvids</taxon>
        <taxon>Brassicales</taxon>
        <taxon>Brassicaceae</taxon>
        <taxon>Camelineae</taxon>
        <taxon>Arabidopsis</taxon>
    </lineage>
</organism>
<proteinExistence type="evidence at transcript level"/>
<reference evidence="1" key="1">
    <citation type="submission" date="2006-07" db="EMBL/GenBank/DDBJ databases">
        <title>Large-scale analysis of RIKEN Arabidopsis full-length (RAFL) cDNAs.</title>
        <authorList>
            <person name="Totoki Y."/>
            <person name="Seki M."/>
            <person name="Ishida J."/>
            <person name="Nakajima M."/>
            <person name="Enju A."/>
            <person name="Morosawa T."/>
            <person name="Kamiya A."/>
            <person name="Narusaka M."/>
            <person name="Shin-i T."/>
            <person name="Nakagawa M."/>
            <person name="Sakamoto N."/>
            <person name="Oishi K."/>
            <person name="Kohara Y."/>
            <person name="Kobayashi M."/>
            <person name="Toyoda A."/>
            <person name="Sakaki Y."/>
            <person name="Sakurai T."/>
            <person name="Iida K."/>
            <person name="Akiyama K."/>
            <person name="Satou M."/>
            <person name="Toyoda T."/>
            <person name="Konagaya A."/>
            <person name="Carninci P."/>
            <person name="Kawai J."/>
            <person name="Hayashizaki Y."/>
            <person name="Shinozaki K."/>
        </authorList>
    </citation>
    <scope>NUCLEOTIDE SEQUENCE</scope>
</reference>
<dbReference type="EMBL" id="AK230088">
    <property type="protein sequence ID" value="BAF01908.1"/>
    <property type="molecule type" value="mRNA"/>
</dbReference>
<name>Q0WLU9_ARATH</name>
<dbReference type="AlphaFoldDB" id="Q0WLU9"/>